<dbReference type="EMBL" id="JAFJZZ010000002">
    <property type="protein sequence ID" value="MBN7773042.1"/>
    <property type="molecule type" value="Genomic_DNA"/>
</dbReference>
<dbReference type="Proteomes" id="UP000664545">
    <property type="component" value="Unassembled WGS sequence"/>
</dbReference>
<sequence>MKIIIKDDLGNIVMEKEFNEEETSLSLSLENGQVTVEPAEASPTAYIGCYH</sequence>
<evidence type="ECO:0000313" key="2">
    <source>
        <dbReference type="Proteomes" id="UP000664545"/>
    </source>
</evidence>
<dbReference type="AlphaFoldDB" id="A0A939D887"/>
<gene>
    <name evidence="1" type="ORF">JYB65_06690</name>
</gene>
<comment type="caution">
    <text evidence="1">The sequence shown here is derived from an EMBL/GenBank/DDBJ whole genome shotgun (WGS) entry which is preliminary data.</text>
</comment>
<proteinExistence type="predicted"/>
<evidence type="ECO:0000313" key="1">
    <source>
        <dbReference type="EMBL" id="MBN7773042.1"/>
    </source>
</evidence>
<dbReference type="RefSeq" id="WP_206581884.1">
    <property type="nucleotide sequence ID" value="NZ_JAFJZZ010000002.1"/>
</dbReference>
<organism evidence="1 2">
    <name type="scientific">Clostridium aminobutyricum</name>
    <dbReference type="NCBI Taxonomy" id="33953"/>
    <lineage>
        <taxon>Bacteria</taxon>
        <taxon>Bacillati</taxon>
        <taxon>Bacillota</taxon>
        <taxon>Clostridia</taxon>
        <taxon>Eubacteriales</taxon>
        <taxon>Clostridiaceae</taxon>
        <taxon>Clostridium</taxon>
    </lineage>
</organism>
<reference evidence="1" key="1">
    <citation type="submission" date="2021-02" db="EMBL/GenBank/DDBJ databases">
        <title>Abyssanaerobacter marinus gen.nov., sp., nov, anaerobic bacterium isolated from the Onnuri vent field of Indian Ocean and suggestion of Mogibacteriaceae fam. nov., and proposal of reclassification of ambiguous this family's genus member.</title>
        <authorList>
            <person name="Kim Y.J."/>
            <person name="Yang J.-A."/>
        </authorList>
    </citation>
    <scope>NUCLEOTIDE SEQUENCE</scope>
    <source>
        <strain evidence="1">DSM 2634</strain>
    </source>
</reference>
<keyword evidence="2" id="KW-1185">Reference proteome</keyword>
<accession>A0A939D887</accession>
<name>A0A939D887_CLOAM</name>
<protein>
    <submittedName>
        <fullName evidence="1">Uncharacterized protein</fullName>
    </submittedName>
</protein>